<gene>
    <name evidence="2" type="ORF">Nepgr_030571</name>
</gene>
<reference evidence="2" key="1">
    <citation type="submission" date="2023-05" db="EMBL/GenBank/DDBJ databases">
        <title>Nepenthes gracilis genome sequencing.</title>
        <authorList>
            <person name="Fukushima K."/>
        </authorList>
    </citation>
    <scope>NUCLEOTIDE SEQUENCE</scope>
    <source>
        <strain evidence="2">SING2019-196</strain>
    </source>
</reference>
<comment type="caution">
    <text evidence="2">The sequence shown here is derived from an EMBL/GenBank/DDBJ whole genome shotgun (WGS) entry which is preliminary data.</text>
</comment>
<keyword evidence="3" id="KW-1185">Reference proteome</keyword>
<keyword evidence="1" id="KW-0175">Coiled coil</keyword>
<protein>
    <submittedName>
        <fullName evidence="2">Uncharacterized protein</fullName>
    </submittedName>
</protein>
<dbReference type="AlphaFoldDB" id="A0AAD3TF26"/>
<organism evidence="2 3">
    <name type="scientific">Nepenthes gracilis</name>
    <name type="common">Slender pitcher plant</name>
    <dbReference type="NCBI Taxonomy" id="150966"/>
    <lineage>
        <taxon>Eukaryota</taxon>
        <taxon>Viridiplantae</taxon>
        <taxon>Streptophyta</taxon>
        <taxon>Embryophyta</taxon>
        <taxon>Tracheophyta</taxon>
        <taxon>Spermatophyta</taxon>
        <taxon>Magnoliopsida</taxon>
        <taxon>eudicotyledons</taxon>
        <taxon>Gunneridae</taxon>
        <taxon>Pentapetalae</taxon>
        <taxon>Caryophyllales</taxon>
        <taxon>Nepenthaceae</taxon>
        <taxon>Nepenthes</taxon>
    </lineage>
</organism>
<dbReference type="Proteomes" id="UP001279734">
    <property type="component" value="Unassembled WGS sequence"/>
</dbReference>
<evidence type="ECO:0000313" key="2">
    <source>
        <dbReference type="EMBL" id="GMH28728.1"/>
    </source>
</evidence>
<name>A0AAD3TF26_NEPGR</name>
<sequence length="115" mass="12930">MEARLRRKSHKKRQLIAAEKQGSAIFAPCLAAMERLNSELHLRNCCIIRENERLRKIAQLLNQENQALLSELKEKIENENQKAAKQGTAAATVIELNLSPRSPSTSPSYPGKKPI</sequence>
<dbReference type="InterPro" id="IPR039312">
    <property type="entry name" value="ZPR"/>
</dbReference>
<evidence type="ECO:0000256" key="1">
    <source>
        <dbReference type="SAM" id="Coils"/>
    </source>
</evidence>
<dbReference type="EMBL" id="BSYO01000035">
    <property type="protein sequence ID" value="GMH28728.1"/>
    <property type="molecule type" value="Genomic_DNA"/>
</dbReference>
<dbReference type="PANTHER" id="PTHR33601">
    <property type="entry name" value="PROTEIN LITTLE ZIPPER 4"/>
    <property type="match status" value="1"/>
</dbReference>
<feature type="coiled-coil region" evidence="1">
    <location>
        <begin position="51"/>
        <end position="89"/>
    </location>
</feature>
<evidence type="ECO:0000313" key="3">
    <source>
        <dbReference type="Proteomes" id="UP001279734"/>
    </source>
</evidence>
<accession>A0AAD3TF26</accession>
<dbReference type="PANTHER" id="PTHR33601:SF1">
    <property type="entry name" value="PROTEIN LITTLE ZIPPER 4"/>
    <property type="match status" value="1"/>
</dbReference>
<proteinExistence type="predicted"/>